<evidence type="ECO:0000256" key="21">
    <source>
        <dbReference type="ARBA" id="ARBA00047969"/>
    </source>
</evidence>
<evidence type="ECO:0000256" key="6">
    <source>
        <dbReference type="ARBA" id="ARBA00022703"/>
    </source>
</evidence>
<dbReference type="PANTHER" id="PTHR12418:SF19">
    <property type="entry name" value="ACYL-COENZYME A THIOESTERASE THEM4"/>
    <property type="match status" value="1"/>
</dbReference>
<comment type="catalytic activity">
    <reaction evidence="14">
        <text>(9Z)-octadecenoyl-CoA + H2O = (9Z)-octadecenoate + CoA + H(+)</text>
        <dbReference type="Rhea" id="RHEA:40139"/>
        <dbReference type="ChEBI" id="CHEBI:15377"/>
        <dbReference type="ChEBI" id="CHEBI:15378"/>
        <dbReference type="ChEBI" id="CHEBI:30823"/>
        <dbReference type="ChEBI" id="CHEBI:57287"/>
        <dbReference type="ChEBI" id="CHEBI:57387"/>
    </reaction>
    <physiologicalReaction direction="left-to-right" evidence="14">
        <dbReference type="Rhea" id="RHEA:40140"/>
    </physiologicalReaction>
</comment>
<dbReference type="InterPro" id="IPR029069">
    <property type="entry name" value="HotDog_dom_sf"/>
</dbReference>
<dbReference type="GO" id="GO:0016787">
    <property type="term" value="F:hydrolase activity"/>
    <property type="evidence" value="ECO:0007669"/>
    <property type="project" value="UniProtKB-KW"/>
</dbReference>
<keyword evidence="11" id="KW-0472">Membrane</keyword>
<organism evidence="25 26">
    <name type="scientific">Nocardia arthritidis</name>
    <dbReference type="NCBI Taxonomy" id="228602"/>
    <lineage>
        <taxon>Bacteria</taxon>
        <taxon>Bacillati</taxon>
        <taxon>Actinomycetota</taxon>
        <taxon>Actinomycetes</taxon>
        <taxon>Mycobacteriales</taxon>
        <taxon>Nocardiaceae</taxon>
        <taxon>Nocardia</taxon>
    </lineage>
</organism>
<evidence type="ECO:0000256" key="3">
    <source>
        <dbReference type="ARBA" id="ARBA00004632"/>
    </source>
</evidence>
<evidence type="ECO:0000256" key="1">
    <source>
        <dbReference type="ARBA" id="ARBA00004170"/>
    </source>
</evidence>
<evidence type="ECO:0000256" key="13">
    <source>
        <dbReference type="ARBA" id="ARBA00035852"/>
    </source>
</evidence>
<dbReference type="SUPFAM" id="SSF54637">
    <property type="entry name" value="Thioesterase/thiol ester dehydrase-isomerase"/>
    <property type="match status" value="1"/>
</dbReference>
<evidence type="ECO:0000256" key="11">
    <source>
        <dbReference type="ARBA" id="ARBA00023136"/>
    </source>
</evidence>
<evidence type="ECO:0000256" key="2">
    <source>
        <dbReference type="ARBA" id="ARBA00004496"/>
    </source>
</evidence>
<dbReference type="Gene3D" id="3.10.129.10">
    <property type="entry name" value="Hotdog Thioesterase"/>
    <property type="match status" value="1"/>
</dbReference>
<accession>A0A6G9YSQ2</accession>
<evidence type="ECO:0000256" key="7">
    <source>
        <dbReference type="ARBA" id="ARBA00022801"/>
    </source>
</evidence>
<dbReference type="AlphaFoldDB" id="A0A6G9YSQ2"/>
<dbReference type="CDD" id="cd03443">
    <property type="entry name" value="PaaI_thioesterase"/>
    <property type="match status" value="1"/>
</dbReference>
<evidence type="ECO:0000256" key="4">
    <source>
        <dbReference type="ARBA" id="ARBA00022475"/>
    </source>
</evidence>
<keyword evidence="8" id="KW-0276">Fatty acid metabolism</keyword>
<dbReference type="GO" id="GO:0006631">
    <property type="term" value="P:fatty acid metabolic process"/>
    <property type="evidence" value="ECO:0007669"/>
    <property type="project" value="UniProtKB-KW"/>
</dbReference>
<evidence type="ECO:0000256" key="16">
    <source>
        <dbReference type="ARBA" id="ARBA00038848"/>
    </source>
</evidence>
<proteinExistence type="inferred from homology"/>
<feature type="domain" description="Thioesterase" evidence="24">
    <location>
        <begin position="16"/>
        <end position="66"/>
    </location>
</feature>
<comment type="catalytic activity">
    <reaction evidence="23">
        <text>tetradecanoyl-CoA + H2O = tetradecanoate + CoA + H(+)</text>
        <dbReference type="Rhea" id="RHEA:40119"/>
        <dbReference type="ChEBI" id="CHEBI:15377"/>
        <dbReference type="ChEBI" id="CHEBI:15378"/>
        <dbReference type="ChEBI" id="CHEBI:30807"/>
        <dbReference type="ChEBI" id="CHEBI:57287"/>
        <dbReference type="ChEBI" id="CHEBI:57385"/>
    </reaction>
    <physiologicalReaction direction="left-to-right" evidence="23">
        <dbReference type="Rhea" id="RHEA:40120"/>
    </physiologicalReaction>
</comment>
<keyword evidence="10" id="KW-0443">Lipid metabolism</keyword>
<dbReference type="GO" id="GO:0016020">
    <property type="term" value="C:membrane"/>
    <property type="evidence" value="ECO:0007669"/>
    <property type="project" value="UniProtKB-SubCell"/>
</dbReference>
<evidence type="ECO:0000256" key="23">
    <source>
        <dbReference type="ARBA" id="ARBA00048180"/>
    </source>
</evidence>
<keyword evidence="9" id="KW-0809">Transit peptide</keyword>
<evidence type="ECO:0000256" key="10">
    <source>
        <dbReference type="ARBA" id="ARBA00023098"/>
    </source>
</evidence>
<evidence type="ECO:0000256" key="14">
    <source>
        <dbReference type="ARBA" id="ARBA00037002"/>
    </source>
</evidence>
<evidence type="ECO:0000256" key="22">
    <source>
        <dbReference type="ARBA" id="ARBA00048074"/>
    </source>
</evidence>
<dbReference type="InterPro" id="IPR006683">
    <property type="entry name" value="Thioestr_dom"/>
</dbReference>
<comment type="catalytic activity">
    <reaction evidence="20">
        <text>hexadecanoyl-CoA + H2O = hexadecanoate + CoA + H(+)</text>
        <dbReference type="Rhea" id="RHEA:16645"/>
        <dbReference type="ChEBI" id="CHEBI:7896"/>
        <dbReference type="ChEBI" id="CHEBI:15377"/>
        <dbReference type="ChEBI" id="CHEBI:15378"/>
        <dbReference type="ChEBI" id="CHEBI:57287"/>
        <dbReference type="ChEBI" id="CHEBI:57379"/>
        <dbReference type="EC" id="3.1.2.2"/>
    </reaction>
    <physiologicalReaction direction="left-to-right" evidence="20">
        <dbReference type="Rhea" id="RHEA:16646"/>
    </physiologicalReaction>
</comment>
<evidence type="ECO:0000313" key="26">
    <source>
        <dbReference type="Proteomes" id="UP000503540"/>
    </source>
</evidence>
<keyword evidence="4" id="KW-1003">Cell membrane</keyword>
<evidence type="ECO:0000256" key="17">
    <source>
        <dbReference type="ARBA" id="ARBA00040123"/>
    </source>
</evidence>
<comment type="catalytic activity">
    <reaction evidence="21">
        <text>decanoyl-CoA + H2O = decanoate + CoA + H(+)</text>
        <dbReference type="Rhea" id="RHEA:40059"/>
        <dbReference type="ChEBI" id="CHEBI:15377"/>
        <dbReference type="ChEBI" id="CHEBI:15378"/>
        <dbReference type="ChEBI" id="CHEBI:27689"/>
        <dbReference type="ChEBI" id="CHEBI:57287"/>
        <dbReference type="ChEBI" id="CHEBI:61430"/>
    </reaction>
    <physiologicalReaction direction="left-to-right" evidence="21">
        <dbReference type="Rhea" id="RHEA:40060"/>
    </physiologicalReaction>
</comment>
<dbReference type="Proteomes" id="UP000503540">
    <property type="component" value="Chromosome"/>
</dbReference>
<keyword evidence="5" id="KW-0963">Cytoplasm</keyword>
<evidence type="ECO:0000259" key="24">
    <source>
        <dbReference type="Pfam" id="PF03061"/>
    </source>
</evidence>
<dbReference type="EMBL" id="CP046172">
    <property type="protein sequence ID" value="QIS16036.1"/>
    <property type="molecule type" value="Genomic_DNA"/>
</dbReference>
<keyword evidence="6" id="KW-0053">Apoptosis</keyword>
<evidence type="ECO:0000256" key="8">
    <source>
        <dbReference type="ARBA" id="ARBA00022832"/>
    </source>
</evidence>
<evidence type="ECO:0000256" key="19">
    <source>
        <dbReference type="ARBA" id="ARBA00047588"/>
    </source>
</evidence>
<dbReference type="EC" id="3.1.2.2" evidence="16"/>
<keyword evidence="7" id="KW-0378">Hydrolase</keyword>
<sequence length="81" mass="9018">MSERVKPVPEAGNGTGPISRTAYLHVNYRKITPLQAPLTVCGRVDRIEGRKTFITAELRDEQGDLLADCEGLMVQLLPWQP</sequence>
<dbReference type="Pfam" id="PF03061">
    <property type="entry name" value="4HBT"/>
    <property type="match status" value="1"/>
</dbReference>
<evidence type="ECO:0000256" key="15">
    <source>
        <dbReference type="ARBA" id="ARBA00038456"/>
    </source>
</evidence>
<dbReference type="GO" id="GO:0005737">
    <property type="term" value="C:cytoplasm"/>
    <property type="evidence" value="ECO:0007669"/>
    <property type="project" value="UniProtKB-SubCell"/>
</dbReference>
<comment type="catalytic activity">
    <reaction evidence="13">
        <text>(5Z,8Z,11Z,14Z)-eicosatetraenoyl-CoA + H2O = (5Z,8Z,11Z,14Z)-eicosatetraenoate + CoA + H(+)</text>
        <dbReference type="Rhea" id="RHEA:40151"/>
        <dbReference type="ChEBI" id="CHEBI:15377"/>
        <dbReference type="ChEBI" id="CHEBI:15378"/>
        <dbReference type="ChEBI" id="CHEBI:32395"/>
        <dbReference type="ChEBI" id="CHEBI:57287"/>
        <dbReference type="ChEBI" id="CHEBI:57368"/>
    </reaction>
    <physiologicalReaction direction="left-to-right" evidence="13">
        <dbReference type="Rhea" id="RHEA:40152"/>
    </physiologicalReaction>
</comment>
<evidence type="ECO:0000256" key="12">
    <source>
        <dbReference type="ARBA" id="ARBA00023273"/>
    </source>
</evidence>
<keyword evidence="12" id="KW-0966">Cell projection</keyword>
<evidence type="ECO:0000256" key="20">
    <source>
        <dbReference type="ARBA" id="ARBA00047734"/>
    </source>
</evidence>
<comment type="similarity">
    <text evidence="15">Belongs to the THEM4/THEM5 thioesterase family.</text>
</comment>
<evidence type="ECO:0000313" key="25">
    <source>
        <dbReference type="EMBL" id="QIS16036.1"/>
    </source>
</evidence>
<evidence type="ECO:0000256" key="9">
    <source>
        <dbReference type="ARBA" id="ARBA00022946"/>
    </source>
</evidence>
<evidence type="ECO:0000256" key="18">
    <source>
        <dbReference type="ARBA" id="ARBA00043210"/>
    </source>
</evidence>
<reference evidence="25 26" key="1">
    <citation type="journal article" date="2019" name="ACS Chem. Biol.">
        <title>Identification and Mobilization of a Cryptic Antibiotic Biosynthesis Gene Locus from a Human-Pathogenic Nocardia Isolate.</title>
        <authorList>
            <person name="Herisse M."/>
            <person name="Ishida K."/>
            <person name="Porter J.L."/>
            <person name="Howden B."/>
            <person name="Hertweck C."/>
            <person name="Stinear T.P."/>
            <person name="Pidot S.J."/>
        </authorList>
    </citation>
    <scope>NUCLEOTIDE SEQUENCE [LARGE SCALE GENOMIC DNA]</scope>
    <source>
        <strain evidence="25 26">AUSMDU00012717</strain>
    </source>
</reference>
<comment type="catalytic activity">
    <reaction evidence="19">
        <text>octanoyl-CoA + H2O = octanoate + CoA + H(+)</text>
        <dbReference type="Rhea" id="RHEA:30143"/>
        <dbReference type="ChEBI" id="CHEBI:15377"/>
        <dbReference type="ChEBI" id="CHEBI:15378"/>
        <dbReference type="ChEBI" id="CHEBI:25646"/>
        <dbReference type="ChEBI" id="CHEBI:57287"/>
        <dbReference type="ChEBI" id="CHEBI:57386"/>
    </reaction>
    <physiologicalReaction direction="left-to-right" evidence="19">
        <dbReference type="Rhea" id="RHEA:30144"/>
    </physiologicalReaction>
</comment>
<gene>
    <name evidence="25" type="ORF">F5544_41130</name>
</gene>
<protein>
    <recommendedName>
        <fullName evidence="17">Acyl-coenzyme A thioesterase THEM4</fullName>
        <ecNumber evidence="16">3.1.2.2</ecNumber>
    </recommendedName>
    <alternativeName>
        <fullName evidence="18">Thioesterase superfamily member 4</fullName>
    </alternativeName>
</protein>
<comment type="catalytic activity">
    <reaction evidence="22">
        <text>dodecanoyl-CoA + H2O = dodecanoate + CoA + H(+)</text>
        <dbReference type="Rhea" id="RHEA:30135"/>
        <dbReference type="ChEBI" id="CHEBI:15377"/>
        <dbReference type="ChEBI" id="CHEBI:15378"/>
        <dbReference type="ChEBI" id="CHEBI:18262"/>
        <dbReference type="ChEBI" id="CHEBI:57287"/>
        <dbReference type="ChEBI" id="CHEBI:57375"/>
    </reaction>
    <physiologicalReaction direction="left-to-right" evidence="22">
        <dbReference type="Rhea" id="RHEA:30136"/>
    </physiologicalReaction>
</comment>
<keyword evidence="26" id="KW-1185">Reference proteome</keyword>
<dbReference type="PANTHER" id="PTHR12418">
    <property type="entry name" value="ACYL-COENZYME A THIOESTERASE THEM4"/>
    <property type="match status" value="1"/>
</dbReference>
<comment type="subcellular location">
    <subcellularLocation>
        <location evidence="3">Cell projection</location>
        <location evidence="3">Ruffle membrane</location>
    </subcellularLocation>
    <subcellularLocation>
        <location evidence="2">Cytoplasm</location>
    </subcellularLocation>
    <subcellularLocation>
        <location evidence="1">Membrane</location>
        <topology evidence="1">Peripheral membrane protein</topology>
    </subcellularLocation>
</comment>
<name>A0A6G9YSQ2_9NOCA</name>
<evidence type="ECO:0000256" key="5">
    <source>
        <dbReference type="ARBA" id="ARBA00022490"/>
    </source>
</evidence>
<dbReference type="InterPro" id="IPR052365">
    <property type="entry name" value="THEM4/THEM5_acyl-CoA_thioest"/>
</dbReference>
<dbReference type="KEGG" id="nah:F5544_41130"/>